<dbReference type="SUPFAM" id="SSF54593">
    <property type="entry name" value="Glyoxalase/Bleomycin resistance protein/Dihydroxybiphenyl dioxygenase"/>
    <property type="match status" value="1"/>
</dbReference>
<dbReference type="RefSeq" id="WP_263846134.1">
    <property type="nucleotide sequence ID" value="NZ_JALIEB010000022.1"/>
</dbReference>
<comment type="caution">
    <text evidence="2">The sequence shown here is derived from an EMBL/GenBank/DDBJ whole genome shotgun (WGS) entry which is preliminary data.</text>
</comment>
<dbReference type="EMBL" id="JALIEB010000022">
    <property type="protein sequence ID" value="MCV3273931.1"/>
    <property type="molecule type" value="Genomic_DNA"/>
</dbReference>
<protein>
    <submittedName>
        <fullName evidence="2">VOC family protein</fullName>
    </submittedName>
</protein>
<dbReference type="Pfam" id="PF18029">
    <property type="entry name" value="Glyoxalase_6"/>
    <property type="match status" value="1"/>
</dbReference>
<name>A0ABT3BK48_9RHOB</name>
<keyword evidence="3" id="KW-1185">Reference proteome</keyword>
<dbReference type="PANTHER" id="PTHR33993:SF5">
    <property type="entry name" value="GLYOXALASE"/>
    <property type="match status" value="1"/>
</dbReference>
<dbReference type="InterPro" id="IPR029068">
    <property type="entry name" value="Glyas_Bleomycin-R_OHBP_Dase"/>
</dbReference>
<evidence type="ECO:0000259" key="1">
    <source>
        <dbReference type="PROSITE" id="PS51819"/>
    </source>
</evidence>
<proteinExistence type="predicted"/>
<dbReference type="Gene3D" id="3.10.180.10">
    <property type="entry name" value="2,3-Dihydroxybiphenyl 1,2-Dioxygenase, domain 1"/>
    <property type="match status" value="1"/>
</dbReference>
<sequence length="126" mass="14206">MQRVRGFGGFFFRATDPKGLAAWYAQHLGISEVPQDYETQVWTQDAGPTVFAPFAAGTAYFGNVEKQWMLNFRVDDLDAMAEQLRSAGIAVEMDPEELPNGRFARLYDPEGNPIELWEPKTAERTS</sequence>
<organism evidence="2 3">
    <name type="scientific">Roseobacter sinensis</name>
    <dbReference type="NCBI Taxonomy" id="2931391"/>
    <lineage>
        <taxon>Bacteria</taxon>
        <taxon>Pseudomonadati</taxon>
        <taxon>Pseudomonadota</taxon>
        <taxon>Alphaproteobacteria</taxon>
        <taxon>Rhodobacterales</taxon>
        <taxon>Roseobacteraceae</taxon>
        <taxon>Roseobacter</taxon>
    </lineage>
</organism>
<dbReference type="InterPro" id="IPR037523">
    <property type="entry name" value="VOC_core"/>
</dbReference>
<evidence type="ECO:0000313" key="2">
    <source>
        <dbReference type="EMBL" id="MCV3273931.1"/>
    </source>
</evidence>
<feature type="domain" description="VOC" evidence="1">
    <location>
        <begin position="6"/>
        <end position="119"/>
    </location>
</feature>
<dbReference type="InterPro" id="IPR052164">
    <property type="entry name" value="Anthracycline_SecMetBiosynth"/>
</dbReference>
<reference evidence="2 3" key="1">
    <citation type="submission" date="2022-04" db="EMBL/GenBank/DDBJ databases">
        <title>Roseobacter sp. WL0113 is a bacterium isolated from neritic sediment.</title>
        <authorList>
            <person name="Wang L."/>
            <person name="He W."/>
            <person name="Zhang D.-F."/>
        </authorList>
    </citation>
    <scope>NUCLEOTIDE SEQUENCE [LARGE SCALE GENOMIC DNA]</scope>
    <source>
        <strain evidence="2 3">WL0113</strain>
    </source>
</reference>
<dbReference type="InterPro" id="IPR041581">
    <property type="entry name" value="Glyoxalase_6"/>
</dbReference>
<gene>
    <name evidence="2" type="ORF">MUB52_21055</name>
</gene>
<accession>A0ABT3BK48</accession>
<dbReference type="Proteomes" id="UP001208690">
    <property type="component" value="Unassembled WGS sequence"/>
</dbReference>
<evidence type="ECO:0000313" key="3">
    <source>
        <dbReference type="Proteomes" id="UP001208690"/>
    </source>
</evidence>
<dbReference type="PANTHER" id="PTHR33993">
    <property type="entry name" value="GLYOXALASE-RELATED"/>
    <property type="match status" value="1"/>
</dbReference>
<dbReference type="PROSITE" id="PS51819">
    <property type="entry name" value="VOC"/>
    <property type="match status" value="1"/>
</dbReference>